<gene>
    <name evidence="3" type="ORF">B0T18DRAFT_413480</name>
</gene>
<evidence type="ECO:0000256" key="1">
    <source>
        <dbReference type="SAM" id="Phobius"/>
    </source>
</evidence>
<feature type="transmembrane region" description="Helical" evidence="1">
    <location>
        <begin position="256"/>
        <end position="276"/>
    </location>
</feature>
<name>A0AA40ENN8_9PEZI</name>
<dbReference type="InterPro" id="IPR046529">
    <property type="entry name" value="DUF6594"/>
</dbReference>
<accession>A0AA40ENN8</accession>
<dbReference type="AlphaFoldDB" id="A0AA40ENN8"/>
<keyword evidence="4" id="KW-1185">Reference proteome</keyword>
<reference evidence="3" key="1">
    <citation type="submission" date="2023-06" db="EMBL/GenBank/DDBJ databases">
        <title>Genome-scale phylogeny and comparative genomics of the fungal order Sordariales.</title>
        <authorList>
            <consortium name="Lawrence Berkeley National Laboratory"/>
            <person name="Hensen N."/>
            <person name="Bonometti L."/>
            <person name="Westerberg I."/>
            <person name="Brannstrom I.O."/>
            <person name="Guillou S."/>
            <person name="Cros-Aarteil S."/>
            <person name="Calhoun S."/>
            <person name="Haridas S."/>
            <person name="Kuo A."/>
            <person name="Mondo S."/>
            <person name="Pangilinan J."/>
            <person name="Riley R."/>
            <person name="LaButti K."/>
            <person name="Andreopoulos B."/>
            <person name="Lipzen A."/>
            <person name="Chen C."/>
            <person name="Yanf M."/>
            <person name="Daum C."/>
            <person name="Ng V."/>
            <person name="Clum A."/>
            <person name="Steindorff A."/>
            <person name="Ohm R."/>
            <person name="Martin F."/>
            <person name="Silar P."/>
            <person name="Natvig D."/>
            <person name="Lalanne C."/>
            <person name="Gautier V."/>
            <person name="Ament-velasquez S.L."/>
            <person name="Kruys A."/>
            <person name="Hutchinson M.I."/>
            <person name="Powell A.J."/>
            <person name="Barry K."/>
            <person name="Miller A.N."/>
            <person name="Grigoriev I.V."/>
            <person name="Debuchy R."/>
            <person name="Gladieux P."/>
            <person name="Thoren M.H."/>
            <person name="Johannesson H."/>
        </authorList>
    </citation>
    <scope>NUCLEOTIDE SEQUENCE</scope>
    <source>
        <strain evidence="3">SMH3187-1</strain>
    </source>
</reference>
<proteinExistence type="predicted"/>
<feature type="transmembrane region" description="Helical" evidence="1">
    <location>
        <begin position="282"/>
        <end position="303"/>
    </location>
</feature>
<comment type="caution">
    <text evidence="3">The sequence shown here is derived from an EMBL/GenBank/DDBJ whole genome shotgun (WGS) entry which is preliminary data.</text>
</comment>
<dbReference type="Pfam" id="PF20237">
    <property type="entry name" value="DUF6594"/>
    <property type="match status" value="1"/>
</dbReference>
<organism evidence="3 4">
    <name type="scientific">Schizothecium vesticola</name>
    <dbReference type="NCBI Taxonomy" id="314040"/>
    <lineage>
        <taxon>Eukaryota</taxon>
        <taxon>Fungi</taxon>
        <taxon>Dikarya</taxon>
        <taxon>Ascomycota</taxon>
        <taxon>Pezizomycotina</taxon>
        <taxon>Sordariomycetes</taxon>
        <taxon>Sordariomycetidae</taxon>
        <taxon>Sordariales</taxon>
        <taxon>Schizotheciaceae</taxon>
        <taxon>Schizothecium</taxon>
    </lineage>
</organism>
<dbReference type="PANTHER" id="PTHR34502:SF5">
    <property type="entry name" value="DUF6594 DOMAIN-CONTAINING PROTEIN"/>
    <property type="match status" value="1"/>
</dbReference>
<feature type="domain" description="DUF6594" evidence="2">
    <location>
        <begin position="80"/>
        <end position="321"/>
    </location>
</feature>
<dbReference type="PANTHER" id="PTHR34502">
    <property type="entry name" value="DUF6594 DOMAIN-CONTAINING PROTEIN-RELATED"/>
    <property type="match status" value="1"/>
</dbReference>
<feature type="transmembrane region" description="Helical" evidence="1">
    <location>
        <begin position="310"/>
        <end position="326"/>
    </location>
</feature>
<keyword evidence="1" id="KW-0812">Transmembrane</keyword>
<dbReference type="Proteomes" id="UP001172155">
    <property type="component" value="Unassembled WGS sequence"/>
</dbReference>
<evidence type="ECO:0000259" key="2">
    <source>
        <dbReference type="Pfam" id="PF20237"/>
    </source>
</evidence>
<keyword evidence="1" id="KW-1133">Transmembrane helix</keyword>
<keyword evidence="1" id="KW-0472">Membrane</keyword>
<protein>
    <recommendedName>
        <fullName evidence="2">DUF6594 domain-containing protein</fullName>
    </recommendedName>
</protein>
<sequence length="327" mass="36207">MLCHHCPGLKFHSNAERDAHLLGHDEKQWLLHRGGRTYGAKLGVSHTSSSPVATRASLADSVLPVHQSTSAEIAEPDQALPQFMDQDPAYMITRRFSRLNTLNLLWMQDELTDLEEQYHQARVRSSLANPEMAANGTSALRMQIRNKLREYEDALIRCARLCELNEPDHRSVADMRRWVADSSISGSSVSRFLQEMFEADLRAISPNQADKTWLYRMVEDISYGIFAKTMFGGHASSLPGDGTIHIYKDSWVHATVRALSTFLSALILSVPLGGLSKVDDRSVSVTVVAVCSTVLAMLLAVGTRCRDHEIIVAVSAYAAVLIVFAAN</sequence>
<dbReference type="EMBL" id="JAUKUD010000005">
    <property type="protein sequence ID" value="KAK0742669.1"/>
    <property type="molecule type" value="Genomic_DNA"/>
</dbReference>
<evidence type="ECO:0000313" key="3">
    <source>
        <dbReference type="EMBL" id="KAK0742669.1"/>
    </source>
</evidence>
<evidence type="ECO:0000313" key="4">
    <source>
        <dbReference type="Proteomes" id="UP001172155"/>
    </source>
</evidence>